<protein>
    <submittedName>
        <fullName evidence="2">Uncharacterized protein</fullName>
    </submittedName>
</protein>
<dbReference type="Proteomes" id="UP001633002">
    <property type="component" value="Unassembled WGS sequence"/>
</dbReference>
<feature type="compositionally biased region" description="Polar residues" evidence="1">
    <location>
        <begin position="83"/>
        <end position="106"/>
    </location>
</feature>
<dbReference type="AlphaFoldDB" id="A0ABD3GNU3"/>
<reference evidence="2 3" key="1">
    <citation type="submission" date="2024-09" db="EMBL/GenBank/DDBJ databases">
        <title>Chromosome-scale assembly of Riccia sorocarpa.</title>
        <authorList>
            <person name="Paukszto L."/>
        </authorList>
    </citation>
    <scope>NUCLEOTIDE SEQUENCE [LARGE SCALE GENOMIC DNA]</scope>
    <source>
        <strain evidence="2">LP-2024</strain>
        <tissue evidence="2">Aerial parts of the thallus</tissue>
    </source>
</reference>
<feature type="compositionally biased region" description="Polar residues" evidence="1">
    <location>
        <begin position="145"/>
        <end position="156"/>
    </location>
</feature>
<evidence type="ECO:0000313" key="2">
    <source>
        <dbReference type="EMBL" id="KAL3680882.1"/>
    </source>
</evidence>
<dbReference type="EMBL" id="JBJQOH010000007">
    <property type="protein sequence ID" value="KAL3680882.1"/>
    <property type="molecule type" value="Genomic_DNA"/>
</dbReference>
<feature type="region of interest" description="Disordered" evidence="1">
    <location>
        <begin position="1"/>
        <end position="119"/>
    </location>
</feature>
<feature type="region of interest" description="Disordered" evidence="1">
    <location>
        <begin position="474"/>
        <end position="496"/>
    </location>
</feature>
<keyword evidence="3" id="KW-1185">Reference proteome</keyword>
<comment type="caution">
    <text evidence="2">The sequence shown here is derived from an EMBL/GenBank/DDBJ whole genome shotgun (WGS) entry which is preliminary data.</text>
</comment>
<feature type="region of interest" description="Disordered" evidence="1">
    <location>
        <begin position="357"/>
        <end position="381"/>
    </location>
</feature>
<name>A0ABD3GNU3_9MARC</name>
<evidence type="ECO:0000313" key="3">
    <source>
        <dbReference type="Proteomes" id="UP001633002"/>
    </source>
</evidence>
<proteinExistence type="predicted"/>
<organism evidence="2 3">
    <name type="scientific">Riccia sorocarpa</name>
    <dbReference type="NCBI Taxonomy" id="122646"/>
    <lineage>
        <taxon>Eukaryota</taxon>
        <taxon>Viridiplantae</taxon>
        <taxon>Streptophyta</taxon>
        <taxon>Embryophyta</taxon>
        <taxon>Marchantiophyta</taxon>
        <taxon>Marchantiopsida</taxon>
        <taxon>Marchantiidae</taxon>
        <taxon>Marchantiales</taxon>
        <taxon>Ricciaceae</taxon>
        <taxon>Riccia</taxon>
    </lineage>
</organism>
<feature type="compositionally biased region" description="Basic and acidic residues" evidence="1">
    <location>
        <begin position="58"/>
        <end position="70"/>
    </location>
</feature>
<gene>
    <name evidence="2" type="ORF">R1sor_023838</name>
</gene>
<sequence>MEGGKETLSTGNVPSEARSSSDGKPKGGSGVASKPSSRTSSRASSPKAPAVVTTPKKATPDRKSTTEAKIHSPTLKNGKGTPPNASNGSASRITTRNGLSGTTVHSTKARTAHVHANPDDFLVRRAPLAHLRSARSASCERESSPTAEAHQQNGEHVSTPGKVTTKIGDKVSPGCGKTNQGTVTAVHQGNDEHITTPRKEASDNREQIKVSIPEKEVRSNGNQISVAENAVQKNDERVLPSENGVHNNGDHASPVGNGVRSNGVQFSAGEIISPPNLRPVCISVPDSEKGLNSPASSSGGRKSASGNQDCQRDHTFMERFETKEQPWKPGKKVIDHSHDLPTNEFQWKSSRKSIPGVDRLQKSPEWNSNDIPVSRKGPGSREVGVAQVQREYDPFGNPVNVPENEWHPGKGRGNGPLAGEWIPPFRGQPTKAENEPTPSNKAKSSGRRYSDEYVPPFLGVDRPFLVVDRPATWHRSKGAGAGPPSNQWAPPWGHGI</sequence>
<accession>A0ABD3GNU3</accession>
<feature type="compositionally biased region" description="Low complexity" evidence="1">
    <location>
        <begin position="32"/>
        <end position="50"/>
    </location>
</feature>
<feature type="region of interest" description="Disordered" evidence="1">
    <location>
        <begin position="393"/>
        <end position="450"/>
    </location>
</feature>
<feature type="region of interest" description="Disordered" evidence="1">
    <location>
        <begin position="283"/>
        <end position="309"/>
    </location>
</feature>
<feature type="compositionally biased region" description="Low complexity" evidence="1">
    <location>
        <begin position="293"/>
        <end position="306"/>
    </location>
</feature>
<evidence type="ECO:0000256" key="1">
    <source>
        <dbReference type="SAM" id="MobiDB-lite"/>
    </source>
</evidence>
<feature type="region of interest" description="Disordered" evidence="1">
    <location>
        <begin position="133"/>
        <end position="176"/>
    </location>
</feature>